<gene>
    <name evidence="2" type="ordered locus">Mboo_0366</name>
</gene>
<evidence type="ECO:0000313" key="2">
    <source>
        <dbReference type="EMBL" id="ABS54886.1"/>
    </source>
</evidence>
<organism evidence="2 3">
    <name type="scientific">Methanoregula boonei (strain DSM 21154 / JCM 14090 / 6A8)</name>
    <dbReference type="NCBI Taxonomy" id="456442"/>
    <lineage>
        <taxon>Archaea</taxon>
        <taxon>Methanobacteriati</taxon>
        <taxon>Methanobacteriota</taxon>
        <taxon>Stenosarchaea group</taxon>
        <taxon>Methanomicrobia</taxon>
        <taxon>Methanomicrobiales</taxon>
        <taxon>Methanoregulaceae</taxon>
        <taxon>Methanoregula</taxon>
    </lineage>
</organism>
<dbReference type="AlphaFoldDB" id="A7I575"/>
<dbReference type="Gene3D" id="1.20.120.330">
    <property type="entry name" value="Nucleotidyltransferases domain 2"/>
    <property type="match status" value="1"/>
</dbReference>
<dbReference type="PROSITE" id="PS50910">
    <property type="entry name" value="HEPN"/>
    <property type="match status" value="1"/>
</dbReference>
<sequence>MQDRLSPEDPEEWLNRARSNLAIAKNRCDAAIYREDLCFNAQQAAEKGLKAVCIRHRIEFPYIHDMAALVTLLMKNGVAVPEPVKEAAKLTRFAIATRYPHVSGPVREEEYQRAIAISGTVLDWCEEELRHTG</sequence>
<keyword evidence="3" id="KW-1185">Reference proteome</keyword>
<dbReference type="InterPro" id="IPR007842">
    <property type="entry name" value="HEPN_dom"/>
</dbReference>
<feature type="domain" description="HEPN" evidence="1">
    <location>
        <begin position="14"/>
        <end position="121"/>
    </location>
</feature>
<evidence type="ECO:0000313" key="3">
    <source>
        <dbReference type="Proteomes" id="UP000002408"/>
    </source>
</evidence>
<reference evidence="3" key="1">
    <citation type="journal article" date="2015" name="Microbiology">
        <title>Genome of Methanoregula boonei 6A8 reveals adaptations to oligotrophic peatland environments.</title>
        <authorList>
            <person name="Braeuer S."/>
            <person name="Cadillo-Quiroz H."/>
            <person name="Kyrpides N."/>
            <person name="Woyke T."/>
            <person name="Goodwin L."/>
            <person name="Detter C."/>
            <person name="Podell S."/>
            <person name="Yavitt J.B."/>
            <person name="Zinder S.H."/>
        </authorList>
    </citation>
    <scope>NUCLEOTIDE SEQUENCE [LARGE SCALE GENOMIC DNA]</scope>
    <source>
        <strain evidence="3">DSM 21154 / JCM 14090 / 6A8</strain>
    </source>
</reference>
<dbReference type="STRING" id="456442.Mboo_0366"/>
<dbReference type="OrthoDB" id="359241at2157"/>
<dbReference type="RefSeq" id="WP_011991374.1">
    <property type="nucleotide sequence ID" value="NC_009712.1"/>
</dbReference>
<dbReference type="HOGENOM" id="CLU_123170_0_0_2"/>
<dbReference type="KEGG" id="mbn:Mboo_0366"/>
<dbReference type="EMBL" id="CP000780">
    <property type="protein sequence ID" value="ABS54886.1"/>
    <property type="molecule type" value="Genomic_DNA"/>
</dbReference>
<evidence type="ECO:0000259" key="1">
    <source>
        <dbReference type="PROSITE" id="PS50910"/>
    </source>
</evidence>
<dbReference type="SMART" id="SM00748">
    <property type="entry name" value="HEPN"/>
    <property type="match status" value="1"/>
</dbReference>
<protein>
    <submittedName>
        <fullName evidence="2">HEPN domain protein</fullName>
    </submittedName>
</protein>
<dbReference type="Proteomes" id="UP000002408">
    <property type="component" value="Chromosome"/>
</dbReference>
<proteinExistence type="predicted"/>
<name>A7I575_METB6</name>
<dbReference type="eggNOG" id="arCOG01191">
    <property type="taxonomic scope" value="Archaea"/>
</dbReference>
<dbReference type="Pfam" id="PF05168">
    <property type="entry name" value="HEPN"/>
    <property type="match status" value="1"/>
</dbReference>
<dbReference type="GeneID" id="5411428"/>
<accession>A7I575</accession>
<dbReference type="SUPFAM" id="SSF81593">
    <property type="entry name" value="Nucleotidyltransferase substrate binding subunit/domain"/>
    <property type="match status" value="1"/>
</dbReference>